<organism evidence="2 3">
    <name type="scientific">Hesseltinella vesiculosa</name>
    <dbReference type="NCBI Taxonomy" id="101127"/>
    <lineage>
        <taxon>Eukaryota</taxon>
        <taxon>Fungi</taxon>
        <taxon>Fungi incertae sedis</taxon>
        <taxon>Mucoromycota</taxon>
        <taxon>Mucoromycotina</taxon>
        <taxon>Mucoromycetes</taxon>
        <taxon>Mucorales</taxon>
        <taxon>Cunninghamellaceae</taxon>
        <taxon>Hesseltinella</taxon>
    </lineage>
</organism>
<keyword evidence="3" id="KW-1185">Reference proteome</keyword>
<reference evidence="2 3" key="1">
    <citation type="submission" date="2016-07" db="EMBL/GenBank/DDBJ databases">
        <title>Pervasive Adenine N6-methylation of Active Genes in Fungi.</title>
        <authorList>
            <consortium name="DOE Joint Genome Institute"/>
            <person name="Mondo S.J."/>
            <person name="Dannebaum R.O."/>
            <person name="Kuo R.C."/>
            <person name="Labutti K."/>
            <person name="Haridas S."/>
            <person name="Kuo A."/>
            <person name="Salamov A."/>
            <person name="Ahrendt S.R."/>
            <person name="Lipzen A."/>
            <person name="Sullivan W."/>
            <person name="Andreopoulos W.B."/>
            <person name="Clum A."/>
            <person name="Lindquist E."/>
            <person name="Daum C."/>
            <person name="Ramamoorthy G.K."/>
            <person name="Gryganskyi A."/>
            <person name="Culley D."/>
            <person name="Magnuson J.K."/>
            <person name="James T.Y."/>
            <person name="O'Malley M.A."/>
            <person name="Stajich J.E."/>
            <person name="Spatafora J.W."/>
            <person name="Visel A."/>
            <person name="Grigoriev I.V."/>
        </authorList>
    </citation>
    <scope>NUCLEOTIDE SEQUENCE [LARGE SCALE GENOMIC DNA]</scope>
    <source>
        <strain evidence="2 3">NRRL 3301</strain>
    </source>
</reference>
<name>A0A1X2GG72_9FUNG</name>
<protein>
    <recommendedName>
        <fullName evidence="4">GATA-type domain-containing protein</fullName>
    </recommendedName>
</protein>
<dbReference type="OrthoDB" id="5863171at2759"/>
<comment type="caution">
    <text evidence="2">The sequence shown here is derived from an EMBL/GenBank/DDBJ whole genome shotgun (WGS) entry which is preliminary data.</text>
</comment>
<sequence length="308" mass="34555">MESAIISYDTASQQKQLVKDVFFSPAMEPEDDAVQLTDGESIISLSSDITLSTCPDNDNDQDPSDLLDHHDDLLFSGDLDLDLHRHKRHRPLAPPAKKKLDLSPKSTPPMSPSLQLWEEAFDTSSEEEVDTSDDLHSPSPVYHHDLDHAFTAMADHLDPDTDDDLISDQWEPALLSMEEKPKRGRKRGRRSSKKPIKMQPSTKKTPRLMSPVSPPDDANAFDLSPSSWRPADTTCMNQYDDVEQVEPRPTAVPTVYQKLTKAHLDWCRYCGTTEGVNWRPGPWGKRTLSNTDAITRATALPASCPDWI</sequence>
<feature type="region of interest" description="Disordered" evidence="1">
    <location>
        <begin position="173"/>
        <end position="215"/>
    </location>
</feature>
<gene>
    <name evidence="2" type="ORF">DM01DRAFT_1051115</name>
</gene>
<dbReference type="STRING" id="101127.A0A1X2GG72"/>
<accession>A0A1X2GG72</accession>
<evidence type="ECO:0000256" key="1">
    <source>
        <dbReference type="SAM" id="MobiDB-lite"/>
    </source>
</evidence>
<proteinExistence type="predicted"/>
<feature type="compositionally biased region" description="Basic residues" evidence="1">
    <location>
        <begin position="182"/>
        <end position="196"/>
    </location>
</feature>
<evidence type="ECO:0000313" key="3">
    <source>
        <dbReference type="Proteomes" id="UP000242146"/>
    </source>
</evidence>
<dbReference type="AlphaFoldDB" id="A0A1X2GG72"/>
<dbReference type="Proteomes" id="UP000242146">
    <property type="component" value="Unassembled WGS sequence"/>
</dbReference>
<evidence type="ECO:0000313" key="2">
    <source>
        <dbReference type="EMBL" id="ORX53121.1"/>
    </source>
</evidence>
<evidence type="ECO:0008006" key="4">
    <source>
        <dbReference type="Google" id="ProtNLM"/>
    </source>
</evidence>
<feature type="region of interest" description="Disordered" evidence="1">
    <location>
        <begin position="87"/>
        <end position="113"/>
    </location>
</feature>
<dbReference type="EMBL" id="MCGT01000016">
    <property type="protein sequence ID" value="ORX53121.1"/>
    <property type="molecule type" value="Genomic_DNA"/>
</dbReference>